<evidence type="ECO:0000313" key="1">
    <source>
        <dbReference type="EMBL" id="KAF9455154.1"/>
    </source>
</evidence>
<reference evidence="1" key="1">
    <citation type="submission" date="2020-11" db="EMBL/GenBank/DDBJ databases">
        <authorList>
            <consortium name="DOE Joint Genome Institute"/>
            <person name="Ahrendt S."/>
            <person name="Riley R."/>
            <person name="Andreopoulos W."/>
            <person name="Labutti K."/>
            <person name="Pangilinan J."/>
            <person name="Ruiz-Duenas F.J."/>
            <person name="Barrasa J.M."/>
            <person name="Sanchez-Garcia M."/>
            <person name="Camarero S."/>
            <person name="Miyauchi S."/>
            <person name="Serrano A."/>
            <person name="Linde D."/>
            <person name="Babiker R."/>
            <person name="Drula E."/>
            <person name="Ayuso-Fernandez I."/>
            <person name="Pacheco R."/>
            <person name="Padilla G."/>
            <person name="Ferreira P."/>
            <person name="Barriuso J."/>
            <person name="Kellner H."/>
            <person name="Castanera R."/>
            <person name="Alfaro M."/>
            <person name="Ramirez L."/>
            <person name="Pisabarro A.G."/>
            <person name="Kuo A."/>
            <person name="Tritt A."/>
            <person name="Lipzen A."/>
            <person name="He G."/>
            <person name="Yan M."/>
            <person name="Ng V."/>
            <person name="Cullen D."/>
            <person name="Martin F."/>
            <person name="Rosso M.-N."/>
            <person name="Henrissat B."/>
            <person name="Hibbett D."/>
            <person name="Martinez A.T."/>
            <person name="Grigoriev I.V."/>
        </authorList>
    </citation>
    <scope>NUCLEOTIDE SEQUENCE</scope>
    <source>
        <strain evidence="1">CBS 247.69</strain>
    </source>
</reference>
<evidence type="ECO:0000313" key="2">
    <source>
        <dbReference type="Proteomes" id="UP000807353"/>
    </source>
</evidence>
<feature type="non-terminal residue" evidence="1">
    <location>
        <position position="139"/>
    </location>
</feature>
<gene>
    <name evidence="1" type="ORF">BDZ94DRAFT_1180573</name>
</gene>
<keyword evidence="2" id="KW-1185">Reference proteome</keyword>
<dbReference type="OrthoDB" id="3232986at2759"/>
<proteinExistence type="predicted"/>
<organism evidence="1 2">
    <name type="scientific">Collybia nuda</name>
    <dbReference type="NCBI Taxonomy" id="64659"/>
    <lineage>
        <taxon>Eukaryota</taxon>
        <taxon>Fungi</taxon>
        <taxon>Dikarya</taxon>
        <taxon>Basidiomycota</taxon>
        <taxon>Agaricomycotina</taxon>
        <taxon>Agaricomycetes</taxon>
        <taxon>Agaricomycetidae</taxon>
        <taxon>Agaricales</taxon>
        <taxon>Tricholomatineae</taxon>
        <taxon>Clitocybaceae</taxon>
        <taxon>Collybia</taxon>
    </lineage>
</organism>
<accession>A0A9P6CBI4</accession>
<dbReference type="InterPro" id="IPR041078">
    <property type="entry name" value="Plavaka"/>
</dbReference>
<name>A0A9P6CBI4_9AGAR</name>
<dbReference type="Proteomes" id="UP000807353">
    <property type="component" value="Unassembled WGS sequence"/>
</dbReference>
<dbReference type="Pfam" id="PF18759">
    <property type="entry name" value="Plavaka"/>
    <property type="match status" value="1"/>
</dbReference>
<comment type="caution">
    <text evidence="1">The sequence shown here is derived from an EMBL/GenBank/DDBJ whole genome shotgun (WGS) entry which is preliminary data.</text>
</comment>
<dbReference type="AlphaFoldDB" id="A0A9P6CBI4"/>
<dbReference type="EMBL" id="MU151021">
    <property type="protein sequence ID" value="KAF9455154.1"/>
    <property type="molecule type" value="Genomic_DNA"/>
</dbReference>
<protein>
    <submittedName>
        <fullName evidence="1">Uncharacterized protein</fullName>
    </submittedName>
</protein>
<sequence>MDQFDEDQYTSERIHNLYYPFASRSEWEFGSFLLLSNLSIASIDKLLSLSLVSFSQLNLSFHTAQELRGRSEILPRGPEWKCLPIRTKIPTKTEPELFYRDPLECIQSLLHHPLVTDSIQFTPMRIFETASKTMRIYTE</sequence>